<feature type="region of interest" description="Disordered" evidence="1">
    <location>
        <begin position="1"/>
        <end position="26"/>
    </location>
</feature>
<feature type="compositionally biased region" description="Basic and acidic residues" evidence="1">
    <location>
        <begin position="10"/>
        <end position="21"/>
    </location>
</feature>
<evidence type="ECO:0000313" key="2">
    <source>
        <dbReference type="EMBL" id="GFQ94780.1"/>
    </source>
</evidence>
<dbReference type="Proteomes" id="UP000887116">
    <property type="component" value="Unassembled WGS sequence"/>
</dbReference>
<proteinExistence type="predicted"/>
<name>A0A8X6G1Y1_TRICU</name>
<protein>
    <submittedName>
        <fullName evidence="2">Uncharacterized protein</fullName>
    </submittedName>
</protein>
<evidence type="ECO:0000256" key="1">
    <source>
        <dbReference type="SAM" id="MobiDB-lite"/>
    </source>
</evidence>
<comment type="caution">
    <text evidence="2">The sequence shown here is derived from an EMBL/GenBank/DDBJ whole genome shotgun (WGS) entry which is preliminary data.</text>
</comment>
<dbReference type="AlphaFoldDB" id="A0A8X6G1Y1"/>
<gene>
    <name evidence="2" type="ORF">TNCT_186681</name>
</gene>
<evidence type="ECO:0000313" key="3">
    <source>
        <dbReference type="Proteomes" id="UP000887116"/>
    </source>
</evidence>
<sequence length="80" mass="9726">MRRGQRNNNRRAEEMTFEKKRSANKRSYSRESVHSEFVIVRFQVRLFFPEKRSIIELDVISLWVIKHYGHKLFSNLKGDK</sequence>
<reference evidence="2" key="1">
    <citation type="submission" date="2020-07" db="EMBL/GenBank/DDBJ databases">
        <title>Multicomponent nature underlies the extraordinary mechanical properties of spider dragline silk.</title>
        <authorList>
            <person name="Kono N."/>
            <person name="Nakamura H."/>
            <person name="Mori M."/>
            <person name="Yoshida Y."/>
            <person name="Ohtoshi R."/>
            <person name="Malay A.D."/>
            <person name="Moran D.A.P."/>
            <person name="Tomita M."/>
            <person name="Numata K."/>
            <person name="Arakawa K."/>
        </authorList>
    </citation>
    <scope>NUCLEOTIDE SEQUENCE</scope>
</reference>
<keyword evidence="3" id="KW-1185">Reference proteome</keyword>
<accession>A0A8X6G1Y1</accession>
<organism evidence="2 3">
    <name type="scientific">Trichonephila clavata</name>
    <name type="common">Joro spider</name>
    <name type="synonym">Nephila clavata</name>
    <dbReference type="NCBI Taxonomy" id="2740835"/>
    <lineage>
        <taxon>Eukaryota</taxon>
        <taxon>Metazoa</taxon>
        <taxon>Ecdysozoa</taxon>
        <taxon>Arthropoda</taxon>
        <taxon>Chelicerata</taxon>
        <taxon>Arachnida</taxon>
        <taxon>Araneae</taxon>
        <taxon>Araneomorphae</taxon>
        <taxon>Entelegynae</taxon>
        <taxon>Araneoidea</taxon>
        <taxon>Nephilidae</taxon>
        <taxon>Trichonephila</taxon>
    </lineage>
</organism>
<dbReference type="EMBL" id="BMAO01014409">
    <property type="protein sequence ID" value="GFQ94780.1"/>
    <property type="molecule type" value="Genomic_DNA"/>
</dbReference>